<accession>A0A8H6IZA9</accession>
<evidence type="ECO:0000256" key="1">
    <source>
        <dbReference type="SAM" id="MobiDB-lite"/>
    </source>
</evidence>
<gene>
    <name evidence="2" type="ORF">CSOJ01_11018</name>
</gene>
<evidence type="ECO:0000313" key="2">
    <source>
        <dbReference type="EMBL" id="KAF6803250.1"/>
    </source>
</evidence>
<evidence type="ECO:0008006" key="4">
    <source>
        <dbReference type="Google" id="ProtNLM"/>
    </source>
</evidence>
<keyword evidence="3" id="KW-1185">Reference proteome</keyword>
<feature type="region of interest" description="Disordered" evidence="1">
    <location>
        <begin position="163"/>
        <end position="191"/>
    </location>
</feature>
<feature type="compositionally biased region" description="Polar residues" evidence="1">
    <location>
        <begin position="173"/>
        <end position="190"/>
    </location>
</feature>
<protein>
    <recommendedName>
        <fullName evidence="4">BTB domain-containing protein</fullName>
    </recommendedName>
</protein>
<organism evidence="2 3">
    <name type="scientific">Colletotrichum sojae</name>
    <dbReference type="NCBI Taxonomy" id="2175907"/>
    <lineage>
        <taxon>Eukaryota</taxon>
        <taxon>Fungi</taxon>
        <taxon>Dikarya</taxon>
        <taxon>Ascomycota</taxon>
        <taxon>Pezizomycotina</taxon>
        <taxon>Sordariomycetes</taxon>
        <taxon>Hypocreomycetidae</taxon>
        <taxon>Glomerellales</taxon>
        <taxon>Glomerellaceae</taxon>
        <taxon>Colletotrichum</taxon>
        <taxon>Colletotrichum orchidearum species complex</taxon>
    </lineage>
</organism>
<name>A0A8H6IZA9_9PEZI</name>
<dbReference type="AlphaFoldDB" id="A0A8H6IZA9"/>
<feature type="region of interest" description="Disordered" evidence="1">
    <location>
        <begin position="87"/>
        <end position="144"/>
    </location>
</feature>
<feature type="region of interest" description="Disordered" evidence="1">
    <location>
        <begin position="254"/>
        <end position="301"/>
    </location>
</feature>
<reference evidence="2 3" key="1">
    <citation type="journal article" date="2020" name="Phytopathology">
        <title>Genome Sequence Resources of Colletotrichum truncatum, C. plurivorum, C. musicola, and C. sojae: Four Species Pathogenic to Soybean (Glycine max).</title>
        <authorList>
            <person name="Rogerio F."/>
            <person name="Boufleur T.R."/>
            <person name="Ciampi-Guillardi M."/>
            <person name="Sukno S.A."/>
            <person name="Thon M.R."/>
            <person name="Massola Junior N.S."/>
            <person name="Baroncelli R."/>
        </authorList>
    </citation>
    <scope>NUCLEOTIDE SEQUENCE [LARGE SCALE GENOMIC DNA]</scope>
    <source>
        <strain evidence="2 3">LFN0009</strain>
    </source>
</reference>
<proteinExistence type="predicted"/>
<evidence type="ECO:0000313" key="3">
    <source>
        <dbReference type="Proteomes" id="UP000652219"/>
    </source>
</evidence>
<dbReference type="EMBL" id="WIGN01000243">
    <property type="protein sequence ID" value="KAF6803250.1"/>
    <property type="molecule type" value="Genomic_DNA"/>
</dbReference>
<dbReference type="Proteomes" id="UP000652219">
    <property type="component" value="Unassembled WGS sequence"/>
</dbReference>
<feature type="compositionally biased region" description="Acidic residues" evidence="1">
    <location>
        <begin position="97"/>
        <end position="141"/>
    </location>
</feature>
<sequence>MLTRGKRPLSPLKRIRFLVGPEEEGFEVRSEDFYNASKTLRRELFNKEGSAIETVTWDDVPLSIFKAFEYYLRWGVYVVPALEDDGASVSSRTLSVGDEEDSELEDSDPEDSDYENGESEESEDDEISDPDEDENEEEDGSELGGEVDSAAMAPMCGVFPSLHYTGPPAPSETVPSSLRPTSSPTYQSPFGSVFPPIPFGLILRRPGIYASGELPVSGRIGNHANHSTTGALSLPRNSAWGHPGFVPPPMQHPAGLTRLFDSPTSPLRLESRQPESSHYPRLRTAQSQERREEPSVPDAPPVFQELHIKSGEELCDLLDRIKKPRWEVKARFMAHTKLYLLAVRYLVTDLEEVCLDRIWEELHHNLHREEVFEALIQMVKIAYSGTEEEYEERFELQHLLSLACADNLNWLEGDDQRVMRRVNMFKRNEAFAKDVHEQMEECHESDRLVEKFLLQCWSI</sequence>
<comment type="caution">
    <text evidence="2">The sequence shown here is derived from an EMBL/GenBank/DDBJ whole genome shotgun (WGS) entry which is preliminary data.</text>
</comment>